<dbReference type="InterPro" id="IPR005184">
    <property type="entry name" value="DUF306_Meta_HslJ"/>
</dbReference>
<comment type="caution">
    <text evidence="2">The sequence shown here is derived from an EMBL/GenBank/DDBJ whole genome shotgun (WGS) entry which is preliminary data.</text>
</comment>
<dbReference type="Gene3D" id="2.40.128.270">
    <property type="match status" value="1"/>
</dbReference>
<reference evidence="2 3" key="1">
    <citation type="submission" date="2018-03" db="EMBL/GenBank/DDBJ databases">
        <title>Genomic Encyclopedia of Archaeal and Bacterial Type Strains, Phase II (KMG-II): from individual species to whole genera.</title>
        <authorList>
            <person name="Goeker M."/>
        </authorList>
    </citation>
    <scope>NUCLEOTIDE SEQUENCE [LARGE SCALE GENOMIC DNA]</scope>
    <source>
        <strain evidence="2 3">DSM 100346</strain>
    </source>
</reference>
<feature type="domain" description="DUF306" evidence="1">
    <location>
        <begin position="23"/>
        <end position="124"/>
    </location>
</feature>
<evidence type="ECO:0000313" key="2">
    <source>
        <dbReference type="EMBL" id="PWJ54771.1"/>
    </source>
</evidence>
<dbReference type="EMBL" id="QGDT01000016">
    <property type="protein sequence ID" value="PWJ54771.1"/>
    <property type="molecule type" value="Genomic_DNA"/>
</dbReference>
<dbReference type="Pfam" id="PF03724">
    <property type="entry name" value="META"/>
    <property type="match status" value="1"/>
</dbReference>
<gene>
    <name evidence="2" type="ORF">CLV98_11658</name>
</gene>
<dbReference type="InterPro" id="IPR038670">
    <property type="entry name" value="HslJ-like_sf"/>
</dbReference>
<dbReference type="Proteomes" id="UP000245880">
    <property type="component" value="Unassembled WGS sequence"/>
</dbReference>
<evidence type="ECO:0000259" key="1">
    <source>
        <dbReference type="Pfam" id="PF03724"/>
    </source>
</evidence>
<accession>A0A316AAW7</accession>
<keyword evidence="3" id="KW-1185">Reference proteome</keyword>
<protein>
    <submittedName>
        <fullName evidence="2">META domain-containing protein</fullName>
    </submittedName>
</protein>
<name>A0A316AAW7_9BACT</name>
<organism evidence="2 3">
    <name type="scientific">Dyadobacter jejuensis</name>
    <dbReference type="NCBI Taxonomy" id="1082580"/>
    <lineage>
        <taxon>Bacteria</taxon>
        <taxon>Pseudomonadati</taxon>
        <taxon>Bacteroidota</taxon>
        <taxon>Cytophagia</taxon>
        <taxon>Cytophagales</taxon>
        <taxon>Spirosomataceae</taxon>
        <taxon>Dyadobacter</taxon>
    </lineage>
</organism>
<dbReference type="AlphaFoldDB" id="A0A316AAW7"/>
<proteinExistence type="predicted"/>
<sequence length="131" mass="14867">MLTLALANLSCRQEASLQRDLELTGSWKLESIVEDNVQMPATNNQLVTSMVFKDKGELEARTASNFISGYYETGQQNTMQIAGGGTQRTETAWGERFINALPAIDHYELKPDRLILYYQNTNQLIFSRMIQ</sequence>
<evidence type="ECO:0000313" key="3">
    <source>
        <dbReference type="Proteomes" id="UP000245880"/>
    </source>
</evidence>